<dbReference type="Proteomes" id="UP000054477">
    <property type="component" value="Unassembled WGS sequence"/>
</dbReference>
<reference evidence="2 3" key="1">
    <citation type="submission" date="2014-04" db="EMBL/GenBank/DDBJ databases">
        <authorList>
            <consortium name="DOE Joint Genome Institute"/>
            <person name="Kuo A."/>
            <person name="Kohler A."/>
            <person name="Nagy L.G."/>
            <person name="Floudas D."/>
            <person name="Copeland A."/>
            <person name="Barry K.W."/>
            <person name="Cichocki N."/>
            <person name="Veneault-Fourrey C."/>
            <person name="LaButti K."/>
            <person name="Lindquist E.A."/>
            <person name="Lipzen A."/>
            <person name="Lundell T."/>
            <person name="Morin E."/>
            <person name="Murat C."/>
            <person name="Sun H."/>
            <person name="Tunlid A."/>
            <person name="Henrissat B."/>
            <person name="Grigoriev I.V."/>
            <person name="Hibbett D.S."/>
            <person name="Martin F."/>
            <person name="Nordberg H.P."/>
            <person name="Cantor M.N."/>
            <person name="Hua S.X."/>
        </authorList>
    </citation>
    <scope>NUCLEOTIDE SEQUENCE [LARGE SCALE GENOMIC DNA]</scope>
    <source>
        <strain evidence="2 3">LaAM-08-1</strain>
    </source>
</reference>
<evidence type="ECO:0000313" key="2">
    <source>
        <dbReference type="EMBL" id="KIK10189.1"/>
    </source>
</evidence>
<reference evidence="3" key="2">
    <citation type="submission" date="2015-01" db="EMBL/GenBank/DDBJ databases">
        <title>Evolutionary Origins and Diversification of the Mycorrhizal Mutualists.</title>
        <authorList>
            <consortium name="DOE Joint Genome Institute"/>
            <consortium name="Mycorrhizal Genomics Consortium"/>
            <person name="Kohler A."/>
            <person name="Kuo A."/>
            <person name="Nagy L.G."/>
            <person name="Floudas D."/>
            <person name="Copeland A."/>
            <person name="Barry K.W."/>
            <person name="Cichocki N."/>
            <person name="Veneault-Fourrey C."/>
            <person name="LaButti K."/>
            <person name="Lindquist E.A."/>
            <person name="Lipzen A."/>
            <person name="Lundell T."/>
            <person name="Morin E."/>
            <person name="Murat C."/>
            <person name="Riley R."/>
            <person name="Ohm R."/>
            <person name="Sun H."/>
            <person name="Tunlid A."/>
            <person name="Henrissat B."/>
            <person name="Grigoriev I.V."/>
            <person name="Hibbett D.S."/>
            <person name="Martin F."/>
        </authorList>
    </citation>
    <scope>NUCLEOTIDE SEQUENCE [LARGE SCALE GENOMIC DNA]</scope>
    <source>
        <strain evidence="3">LaAM-08-1</strain>
    </source>
</reference>
<keyword evidence="1" id="KW-0812">Transmembrane</keyword>
<feature type="transmembrane region" description="Helical" evidence="1">
    <location>
        <begin position="34"/>
        <end position="51"/>
    </location>
</feature>
<proteinExistence type="predicted"/>
<evidence type="ECO:0000313" key="3">
    <source>
        <dbReference type="Proteomes" id="UP000054477"/>
    </source>
</evidence>
<dbReference type="PANTHER" id="PTHR39218">
    <property type="entry name" value="OXIDOREDUCTASE 14 KDA SUBUNIT, PUTATIVE (AFU_ORTHOLOGUE AFUA_1G12110)-RELATED"/>
    <property type="match status" value="1"/>
</dbReference>
<dbReference type="AlphaFoldDB" id="A0A0C9Y826"/>
<dbReference type="HOGENOM" id="CLU_164170_1_0_1"/>
<keyword evidence="1" id="KW-1133">Transmembrane helix</keyword>
<accession>A0A0C9Y826</accession>
<protein>
    <submittedName>
        <fullName evidence="2">Uncharacterized protein</fullName>
    </submittedName>
</protein>
<sequence>MSLLANILGFATFGLAARFGQLGIQKRNLFSNPGGHLVAIATFGFAGYWAYQWDIRAAELLADKRAEILKHRRQEIAKAEQLGASQLSKE</sequence>
<keyword evidence="3" id="KW-1185">Reference proteome</keyword>
<organism evidence="2 3">
    <name type="scientific">Laccaria amethystina LaAM-08-1</name>
    <dbReference type="NCBI Taxonomy" id="1095629"/>
    <lineage>
        <taxon>Eukaryota</taxon>
        <taxon>Fungi</taxon>
        <taxon>Dikarya</taxon>
        <taxon>Basidiomycota</taxon>
        <taxon>Agaricomycotina</taxon>
        <taxon>Agaricomycetes</taxon>
        <taxon>Agaricomycetidae</taxon>
        <taxon>Agaricales</taxon>
        <taxon>Agaricineae</taxon>
        <taxon>Hydnangiaceae</taxon>
        <taxon>Laccaria</taxon>
    </lineage>
</organism>
<dbReference type="OrthoDB" id="2141050at2759"/>
<dbReference type="EMBL" id="KN838536">
    <property type="protein sequence ID" value="KIK10189.1"/>
    <property type="molecule type" value="Genomic_DNA"/>
</dbReference>
<dbReference type="PANTHER" id="PTHR39218:SF1">
    <property type="entry name" value="OXIDOREDUCTASE 14 KDA SUBUNIT, PUTATIVE (AFU_ORTHOLOGUE AFUA_1G12110)-RELATED"/>
    <property type="match status" value="1"/>
</dbReference>
<name>A0A0C9Y826_9AGAR</name>
<gene>
    <name evidence="2" type="ORF">K443DRAFT_126969</name>
</gene>
<keyword evidence="1" id="KW-0472">Membrane</keyword>
<evidence type="ECO:0000256" key="1">
    <source>
        <dbReference type="SAM" id="Phobius"/>
    </source>
</evidence>